<reference evidence="2" key="1">
    <citation type="submission" date="2017-07" db="EMBL/GenBank/DDBJ databases">
        <title>Taro Niue Genome Assembly and Annotation.</title>
        <authorList>
            <person name="Atibalentja N."/>
            <person name="Keating K."/>
            <person name="Fields C.J."/>
        </authorList>
    </citation>
    <scope>NUCLEOTIDE SEQUENCE</scope>
    <source>
        <strain evidence="2">Niue_2</strain>
        <tissue evidence="2">Leaf</tissue>
    </source>
</reference>
<organism evidence="2 3">
    <name type="scientific">Colocasia esculenta</name>
    <name type="common">Wild taro</name>
    <name type="synonym">Arum esculentum</name>
    <dbReference type="NCBI Taxonomy" id="4460"/>
    <lineage>
        <taxon>Eukaryota</taxon>
        <taxon>Viridiplantae</taxon>
        <taxon>Streptophyta</taxon>
        <taxon>Embryophyta</taxon>
        <taxon>Tracheophyta</taxon>
        <taxon>Spermatophyta</taxon>
        <taxon>Magnoliopsida</taxon>
        <taxon>Liliopsida</taxon>
        <taxon>Araceae</taxon>
        <taxon>Aroideae</taxon>
        <taxon>Colocasieae</taxon>
        <taxon>Colocasia</taxon>
    </lineage>
</organism>
<keyword evidence="3" id="KW-1185">Reference proteome</keyword>
<gene>
    <name evidence="2" type="ORF">Taro_002036</name>
</gene>
<proteinExistence type="predicted"/>
<dbReference type="AlphaFoldDB" id="A0A843TG54"/>
<evidence type="ECO:0000256" key="1">
    <source>
        <dbReference type="SAM" id="Coils"/>
    </source>
</evidence>
<dbReference type="EMBL" id="NMUH01000046">
    <property type="protein sequence ID" value="MQL69731.1"/>
    <property type="molecule type" value="Genomic_DNA"/>
</dbReference>
<dbReference type="Proteomes" id="UP000652761">
    <property type="component" value="Unassembled WGS sequence"/>
</dbReference>
<keyword evidence="1" id="KW-0175">Coiled coil</keyword>
<sequence length="246" mass="27728">MAYPRLFRWGTFAGKTSPFSIASFTGQQVIKNFMVERNEWETIYKGNETVPEDTSTVLLAAASLSLLQKIAASLKSEEVKFEQLSTNLNDQKRQIEEIMRYIHKRDELVTHEEGAVGTTPTFSEHVHAQPPLMYDDPPPMTNDDQAPLIGHFEEVPTTTVEDVDAQNPNLMVRAIKEHEDRHPSVYDQSPYVRVKNPVTMSEKEKAVATQSPVTANWVCKGELKDEQNAIVDSFLQTCGSVDSENE</sequence>
<protein>
    <submittedName>
        <fullName evidence="2">Uncharacterized protein</fullName>
    </submittedName>
</protein>
<comment type="caution">
    <text evidence="2">The sequence shown here is derived from an EMBL/GenBank/DDBJ whole genome shotgun (WGS) entry which is preliminary data.</text>
</comment>
<evidence type="ECO:0000313" key="3">
    <source>
        <dbReference type="Proteomes" id="UP000652761"/>
    </source>
</evidence>
<evidence type="ECO:0000313" key="2">
    <source>
        <dbReference type="EMBL" id="MQL69731.1"/>
    </source>
</evidence>
<accession>A0A843TG54</accession>
<feature type="coiled-coil region" evidence="1">
    <location>
        <begin position="74"/>
        <end position="101"/>
    </location>
</feature>
<name>A0A843TG54_COLES</name>